<dbReference type="HOGENOM" id="CLU_521184_0_0_1"/>
<dbReference type="AlphaFoldDB" id="A0A061F412"/>
<feature type="domain" description="Retrotransposon Copia-like N-terminal" evidence="2">
    <location>
        <begin position="34"/>
        <end position="75"/>
    </location>
</feature>
<dbReference type="CDD" id="cd09272">
    <property type="entry name" value="RNase_HI_RT_Ty1"/>
    <property type="match status" value="1"/>
</dbReference>
<dbReference type="PANTHER" id="PTHR11439">
    <property type="entry name" value="GAG-POL-RELATED RETROTRANSPOSON"/>
    <property type="match status" value="1"/>
</dbReference>
<dbReference type="OMA" id="GANFINW"/>
<reference evidence="3 4" key="1">
    <citation type="journal article" date="2013" name="Genome Biol.">
        <title>The genome sequence of the most widely cultivated cacao type and its use to identify candidate genes regulating pod color.</title>
        <authorList>
            <person name="Motamayor J.C."/>
            <person name="Mockaitis K."/>
            <person name="Schmutz J."/>
            <person name="Haiminen N."/>
            <person name="Iii D.L."/>
            <person name="Cornejo O."/>
            <person name="Findley S.D."/>
            <person name="Zheng P."/>
            <person name="Utro F."/>
            <person name="Royaert S."/>
            <person name="Saski C."/>
            <person name="Jenkins J."/>
            <person name="Podicheti R."/>
            <person name="Zhao M."/>
            <person name="Scheffler B.E."/>
            <person name="Stack J.C."/>
            <person name="Feltus F.A."/>
            <person name="Mustiga G.M."/>
            <person name="Amores F."/>
            <person name="Phillips W."/>
            <person name="Marelli J.P."/>
            <person name="May G.D."/>
            <person name="Shapiro H."/>
            <person name="Ma J."/>
            <person name="Bustamante C.D."/>
            <person name="Schnell R.J."/>
            <person name="Main D."/>
            <person name="Gilbert D."/>
            <person name="Parida L."/>
            <person name="Kuhn D.N."/>
        </authorList>
    </citation>
    <scope>NUCLEOTIDE SEQUENCE [LARGE SCALE GENOMIC DNA]</scope>
    <source>
        <strain evidence="4">cv. Matina 1-6</strain>
    </source>
</reference>
<dbReference type="Gramene" id="EOY12080">
    <property type="protein sequence ID" value="EOY12080"/>
    <property type="gene ID" value="TCM_030681"/>
</dbReference>
<dbReference type="Pfam" id="PF14244">
    <property type="entry name" value="Retrotran_gag_3"/>
    <property type="match status" value="1"/>
</dbReference>
<dbReference type="InterPro" id="IPR029472">
    <property type="entry name" value="Copia-like_N"/>
</dbReference>
<protein>
    <submittedName>
        <fullName evidence="3">Cysteine-rich RLK (RECEPTOR-like protein kinase) 8</fullName>
    </submittedName>
</protein>
<dbReference type="InterPro" id="IPR013103">
    <property type="entry name" value="RVT_2"/>
</dbReference>
<evidence type="ECO:0000259" key="2">
    <source>
        <dbReference type="Pfam" id="PF14244"/>
    </source>
</evidence>
<dbReference type="GO" id="GO:0016301">
    <property type="term" value="F:kinase activity"/>
    <property type="evidence" value="ECO:0007669"/>
    <property type="project" value="UniProtKB-KW"/>
</dbReference>
<name>A0A061F412_THECC</name>
<keyword evidence="3" id="KW-0808">Transferase</keyword>
<dbReference type="EMBL" id="CM001885">
    <property type="protein sequence ID" value="EOY12080.1"/>
    <property type="molecule type" value="Genomic_DNA"/>
</dbReference>
<proteinExistence type="predicted"/>
<dbReference type="eggNOG" id="KOG0017">
    <property type="taxonomic scope" value="Eukaryota"/>
</dbReference>
<keyword evidence="4" id="KW-1185">Reference proteome</keyword>
<keyword evidence="3" id="KW-0418">Kinase</keyword>
<evidence type="ECO:0000313" key="3">
    <source>
        <dbReference type="EMBL" id="EOY12080.1"/>
    </source>
</evidence>
<dbReference type="Pfam" id="PF07727">
    <property type="entry name" value="RVT_2"/>
    <property type="match status" value="1"/>
</dbReference>
<gene>
    <name evidence="3" type="ORF">TCM_030681</name>
</gene>
<dbReference type="InterPro" id="IPR043502">
    <property type="entry name" value="DNA/RNA_pol_sf"/>
</dbReference>
<dbReference type="InParanoid" id="A0A061F412"/>
<dbReference type="STRING" id="3641.A0A061F412"/>
<evidence type="ECO:0000259" key="1">
    <source>
        <dbReference type="Pfam" id="PF07727"/>
    </source>
</evidence>
<dbReference type="PANTHER" id="PTHR11439:SF520">
    <property type="entry name" value="CYSTEINE-RICH RLK (RECEPTOR-LIKE PROTEIN KINASE) 8"/>
    <property type="match status" value="1"/>
</dbReference>
<dbReference type="Proteomes" id="UP000026915">
    <property type="component" value="Chromosome 7"/>
</dbReference>
<accession>A0A061F412</accession>
<evidence type="ECO:0000313" key="4">
    <source>
        <dbReference type="Proteomes" id="UP000026915"/>
    </source>
</evidence>
<feature type="domain" description="Reverse transcriptase Ty1/copia-type" evidence="1">
    <location>
        <begin position="246"/>
        <end position="315"/>
    </location>
</feature>
<organism evidence="3 4">
    <name type="scientific">Theobroma cacao</name>
    <name type="common">Cacao</name>
    <name type="synonym">Cocoa</name>
    <dbReference type="NCBI Taxonomy" id="3641"/>
    <lineage>
        <taxon>Eukaryota</taxon>
        <taxon>Viridiplantae</taxon>
        <taxon>Streptophyta</taxon>
        <taxon>Embryophyta</taxon>
        <taxon>Tracheophyta</taxon>
        <taxon>Spermatophyta</taxon>
        <taxon>Magnoliopsida</taxon>
        <taxon>eudicotyledons</taxon>
        <taxon>Gunneridae</taxon>
        <taxon>Pentapetalae</taxon>
        <taxon>rosids</taxon>
        <taxon>malvids</taxon>
        <taxon>Malvales</taxon>
        <taxon>Malvaceae</taxon>
        <taxon>Byttnerioideae</taxon>
        <taxon>Theobroma</taxon>
    </lineage>
</organism>
<dbReference type="SUPFAM" id="SSF56672">
    <property type="entry name" value="DNA/RNA polymerases"/>
    <property type="match status" value="1"/>
</dbReference>
<sequence>MAENEANQVNVALVSSANASHNIAIDTKSPYFLHSSDHPGLTFVTHPLNENGENYFTWRRSFLNALRSKNKAGFLTNALAKEIQSSAAHADTAHEVWADLQERFTQGIAPLIYELRRAIALLQQEKSSISSYYAKKMEDMREQEKVFDFLMGLDDTFSIDLPSRRPIGVGRVRDGLYYLEPIREGKALMASNMRHADMWHWRLGHLPMNRLSFIGDLSINVKENKFCDACCRARQHRLPIFANHLLFLFHRGPAFIAILIYVDDVIITGNDSDRIVKLKCYLDKKFRIKDLGKLKYFLGIEVARSPSVIVLSQHKTDISYVVHLLSQFMHNPRQPHLNAVFCELRYLKNAPGQGLLLPSNNSLSLRAYCDGDWAGCPTTRRSTTGYIIFLGSSPISWRLKKQTVVSRSSAEAEYRAMATTSTKIIWLIRLLRDLQVPCSNPVPLFCDNQAAIHIAANPVFHERTKHVEIDCHFVHQHIQSQTLIPRPITSKFQLADIFTKALGRERFHELLSKLGVSTLHTPT</sequence>